<sequence>MSLQAPPTLLELVGQSLLRNQFLAIFTLEELPKEVFCLLFTEASLKAMALAWPFPPVLKGLDTRWKLQVLDLRDVHENFWTIWSGARALSCSPEALSKRQAVEDCPRTGEHQPLKVFIDLYVKENTLDECLRYLCGWIHYRRYLVHLCCRKVQNYSMPISNFRNLLGKVYPDSSIHELEVWKKCSLNRTGKFAPYLSQMSNLHKLFLAFGYGCELYMRGQQQFIPDLDSPFTLYIRKVNNIKEHLEHLLRCLKNPLEAITFCHAYLADRDMQCQYPSLSQLKQLHLIHILVWTTNLEPLGALLEKAAATLETLVLEDCRIQDSQHQVILPALSRCSQLTTFYFHGNETSVNALKVLLRHTGGLSKLRLETDPAPLDSLDNRCHVNWEIIAPIQAELMGTLREVRQPKRIFFGPAPCPACGSWPSEKLELRLCS</sequence>
<evidence type="ECO:0000313" key="5">
    <source>
        <dbReference type="Proteomes" id="UP000233120"/>
    </source>
</evidence>
<dbReference type="SUPFAM" id="SSF52047">
    <property type="entry name" value="RNI-like"/>
    <property type="match status" value="1"/>
</dbReference>
<evidence type="ECO:0000256" key="1">
    <source>
        <dbReference type="ARBA" id="ARBA00009608"/>
    </source>
</evidence>
<evidence type="ECO:0000256" key="3">
    <source>
        <dbReference type="ARBA" id="ARBA00022737"/>
    </source>
</evidence>
<dbReference type="Ensembl" id="ENSMNET00000045804.1">
    <property type="protein sequence ID" value="ENSMNEP00000021552.1"/>
    <property type="gene ID" value="ENSMNEG00000034524.1"/>
</dbReference>
<dbReference type="PANTHER" id="PTHR14224:SF28">
    <property type="entry name" value="PRAME FAMILY MEMBER 10-RELATED"/>
    <property type="match status" value="1"/>
</dbReference>
<dbReference type="GO" id="GO:0005737">
    <property type="term" value="C:cytoplasm"/>
    <property type="evidence" value="ECO:0007669"/>
    <property type="project" value="TreeGrafter"/>
</dbReference>
<dbReference type="GO" id="GO:0045892">
    <property type="term" value="P:negative regulation of DNA-templated transcription"/>
    <property type="evidence" value="ECO:0007669"/>
    <property type="project" value="InterPro"/>
</dbReference>
<dbReference type="PIRSF" id="PIRSF038286">
    <property type="entry name" value="PRAME"/>
    <property type="match status" value="1"/>
</dbReference>
<keyword evidence="5" id="KW-1185">Reference proteome</keyword>
<proteinExistence type="inferred from homology"/>
<evidence type="ECO:0000313" key="4">
    <source>
        <dbReference type="Ensembl" id="ENSMNEP00000021552.1"/>
    </source>
</evidence>
<dbReference type="STRING" id="9545.ENSMNEP00000021552"/>
<dbReference type="GO" id="GO:0008284">
    <property type="term" value="P:positive regulation of cell population proliferation"/>
    <property type="evidence" value="ECO:0007669"/>
    <property type="project" value="InterPro"/>
</dbReference>
<keyword evidence="3" id="KW-0677">Repeat</keyword>
<organism evidence="4 5">
    <name type="scientific">Macaca nemestrina</name>
    <name type="common">Pig-tailed macaque</name>
    <dbReference type="NCBI Taxonomy" id="9545"/>
    <lineage>
        <taxon>Eukaryota</taxon>
        <taxon>Metazoa</taxon>
        <taxon>Chordata</taxon>
        <taxon>Craniata</taxon>
        <taxon>Vertebrata</taxon>
        <taxon>Euteleostomi</taxon>
        <taxon>Mammalia</taxon>
        <taxon>Eutheria</taxon>
        <taxon>Euarchontoglires</taxon>
        <taxon>Primates</taxon>
        <taxon>Haplorrhini</taxon>
        <taxon>Catarrhini</taxon>
        <taxon>Cercopithecidae</taxon>
        <taxon>Cercopithecinae</taxon>
        <taxon>Macaca</taxon>
    </lineage>
</organism>
<reference evidence="4" key="2">
    <citation type="submission" date="2025-09" db="UniProtKB">
        <authorList>
            <consortium name="Ensembl"/>
        </authorList>
    </citation>
    <scope>IDENTIFICATION</scope>
</reference>
<reference evidence="4" key="1">
    <citation type="submission" date="2025-08" db="UniProtKB">
        <authorList>
            <consortium name="Ensembl"/>
        </authorList>
    </citation>
    <scope>IDENTIFICATION</scope>
</reference>
<dbReference type="GeneTree" id="ENSGT01030000234531"/>
<dbReference type="Proteomes" id="UP000233120">
    <property type="component" value="Unassembled WGS sequence"/>
</dbReference>
<keyword evidence="2" id="KW-0433">Leucine-rich repeat</keyword>
<dbReference type="InterPro" id="IPR050694">
    <property type="entry name" value="LRRC14/PRAME"/>
</dbReference>
<evidence type="ECO:0000256" key="2">
    <source>
        <dbReference type="ARBA" id="ARBA00022614"/>
    </source>
</evidence>
<dbReference type="PANTHER" id="PTHR14224">
    <property type="entry name" value="SIMILAR TO PREFERENTIALLY EXPRESSED ANTIGEN IN MELANOMA-LIKE 3"/>
    <property type="match status" value="1"/>
</dbReference>
<dbReference type="GO" id="GO:0045596">
    <property type="term" value="P:negative regulation of cell differentiation"/>
    <property type="evidence" value="ECO:0007669"/>
    <property type="project" value="InterPro"/>
</dbReference>
<name>A0A2K6CD16_MACNE</name>
<dbReference type="InterPro" id="IPR032675">
    <property type="entry name" value="LRR_dom_sf"/>
</dbReference>
<dbReference type="Gene3D" id="3.80.10.10">
    <property type="entry name" value="Ribonuclease Inhibitor"/>
    <property type="match status" value="1"/>
</dbReference>
<dbReference type="FunFam" id="3.80.10.10:FF:001039">
    <property type="entry name" value="Uncharacterized protein"/>
    <property type="match status" value="1"/>
</dbReference>
<dbReference type="InterPro" id="IPR026271">
    <property type="entry name" value="PRAME"/>
</dbReference>
<evidence type="ECO:0008006" key="6">
    <source>
        <dbReference type="Google" id="ProtNLM"/>
    </source>
</evidence>
<dbReference type="OMA" id="RYLCGWI"/>
<accession>A0A2K6CD16</accession>
<comment type="similarity">
    <text evidence="1">Belongs to the PRAME family.</text>
</comment>
<dbReference type="GO" id="GO:0043066">
    <property type="term" value="P:negative regulation of apoptotic process"/>
    <property type="evidence" value="ECO:0007669"/>
    <property type="project" value="InterPro"/>
</dbReference>
<protein>
    <recommendedName>
        <fullName evidence="6">F-box domain-containing protein</fullName>
    </recommendedName>
</protein>
<dbReference type="AlphaFoldDB" id="A0A2K6CD16"/>